<comment type="similarity">
    <text evidence="10 11">Belongs to the TonB-dependent receptor family.</text>
</comment>
<feature type="domain" description="TonB-dependent receptor-like beta-barrel" evidence="13">
    <location>
        <begin position="230"/>
        <end position="615"/>
    </location>
</feature>
<dbReference type="PROSITE" id="PS52016">
    <property type="entry name" value="TONB_DEPENDENT_REC_3"/>
    <property type="match status" value="1"/>
</dbReference>
<dbReference type="Gene3D" id="2.170.130.10">
    <property type="entry name" value="TonB-dependent receptor, plug domain"/>
    <property type="match status" value="1"/>
</dbReference>
<keyword evidence="9 10" id="KW-0998">Cell outer membrane</keyword>
<dbReference type="PANTHER" id="PTHR30069">
    <property type="entry name" value="TONB-DEPENDENT OUTER MEMBRANE RECEPTOR"/>
    <property type="match status" value="1"/>
</dbReference>
<dbReference type="InterPro" id="IPR037066">
    <property type="entry name" value="Plug_dom_sf"/>
</dbReference>
<evidence type="ECO:0000256" key="10">
    <source>
        <dbReference type="PROSITE-ProRule" id="PRU01360"/>
    </source>
</evidence>
<evidence type="ECO:0000256" key="9">
    <source>
        <dbReference type="ARBA" id="ARBA00023237"/>
    </source>
</evidence>
<evidence type="ECO:0000256" key="8">
    <source>
        <dbReference type="ARBA" id="ARBA00023136"/>
    </source>
</evidence>
<evidence type="ECO:0000256" key="12">
    <source>
        <dbReference type="SAM" id="SignalP"/>
    </source>
</evidence>
<keyword evidence="8 10" id="KW-0472">Membrane</keyword>
<evidence type="ECO:0000256" key="4">
    <source>
        <dbReference type="ARBA" id="ARBA00022692"/>
    </source>
</evidence>
<evidence type="ECO:0000256" key="3">
    <source>
        <dbReference type="ARBA" id="ARBA00022452"/>
    </source>
</evidence>
<name>A0A378Q3V2_9GAMM</name>
<keyword evidence="5 12" id="KW-0732">Signal</keyword>
<keyword evidence="3 10" id="KW-1134">Transmembrane beta strand</keyword>
<keyword evidence="7 11" id="KW-0798">TonB box</keyword>
<sequence length="642" mass="69861">MAASQLTIEQSRVMFKLTAMSLSILASFGMNAYADEVGQTANLVALAPLTFTASRTPTQLTHTIAQTQVVDVQDLQRFRGQSVLEVLRHQPGIVVRQNGGEGTVSSISLRGFGNAGTLVLIDGIRYGLASTGGAALSLLPADQIDRIEVVYGASASSLYGADAMGGVIQIFTKGQNARQTGASAAIGAGSQSTYQANAVGQYVTGDTTLSLGAGYHKTDGIDATNADNFAPYHDKDGFTTKNVSVVGKRVLNPAWQVGASLLYADSTTDYDSSGYDADFNPVPFVDSHSDQKNGAWQAHADYQQDALSAQLRYGQSIDKSTSYDGITPNGGTFDTKQQQANLQLGYNLATAQRGVGQVIGGAEWLKQSLSGNGVKNYQKTDRDVTSGFVGYQLNQDQYDLQAHVRYDDNSQYGDKTTYNLGAAYRIAPDWRIGAAYATGFRAPTFNDLYYPGSENPDLKPETSKNNELFAEYRTANSSSRLTAYHSRWRDKLKWVTTDFKTYAGQMQNVDKVDIDGIGLTHDWQRDAWAWGLSYTYQKVEDQTTDKQLDYEPKSQGLVYVGYQTPQYALRGEIEYVDSRTAGNGAKKLDSYTLLNVSGKYNISPVLSIGARLNNLTDKDYSTAYGYNAKGINGLVDVTYKFN</sequence>
<evidence type="ECO:0000256" key="6">
    <source>
        <dbReference type="ARBA" id="ARBA00023065"/>
    </source>
</evidence>
<evidence type="ECO:0000256" key="5">
    <source>
        <dbReference type="ARBA" id="ARBA00022729"/>
    </source>
</evidence>
<accession>A0A378Q3V2</accession>
<evidence type="ECO:0000259" key="14">
    <source>
        <dbReference type="Pfam" id="PF07715"/>
    </source>
</evidence>
<dbReference type="Proteomes" id="UP000255193">
    <property type="component" value="Unassembled WGS sequence"/>
</dbReference>
<gene>
    <name evidence="15" type="primary">btuB</name>
    <name evidence="15" type="ORF">NCTC11091_01213</name>
</gene>
<keyword evidence="2 10" id="KW-0813">Transport</keyword>
<dbReference type="InterPro" id="IPR036942">
    <property type="entry name" value="Beta-barrel_TonB_sf"/>
</dbReference>
<dbReference type="InterPro" id="IPR000531">
    <property type="entry name" value="Beta-barrel_TonB"/>
</dbReference>
<dbReference type="Pfam" id="PF07715">
    <property type="entry name" value="Plug"/>
    <property type="match status" value="1"/>
</dbReference>
<dbReference type="Gene3D" id="2.40.170.20">
    <property type="entry name" value="TonB-dependent receptor, beta-barrel domain"/>
    <property type="match status" value="1"/>
</dbReference>
<protein>
    <submittedName>
        <fullName evidence="15">Outer membrane cobalamin translocator</fullName>
    </submittedName>
</protein>
<dbReference type="RefSeq" id="WP_079352283.1">
    <property type="nucleotide sequence ID" value="NZ_MXAO01000103.1"/>
</dbReference>
<evidence type="ECO:0000313" key="15">
    <source>
        <dbReference type="EMBL" id="STY95419.1"/>
    </source>
</evidence>
<dbReference type="GO" id="GO:0015889">
    <property type="term" value="P:cobalamin transport"/>
    <property type="evidence" value="ECO:0007669"/>
    <property type="project" value="TreeGrafter"/>
</dbReference>
<keyword evidence="4 10" id="KW-0812">Transmembrane</keyword>
<dbReference type="CDD" id="cd01347">
    <property type="entry name" value="ligand_gated_channel"/>
    <property type="match status" value="1"/>
</dbReference>
<evidence type="ECO:0000259" key="13">
    <source>
        <dbReference type="Pfam" id="PF00593"/>
    </source>
</evidence>
<evidence type="ECO:0000256" key="2">
    <source>
        <dbReference type="ARBA" id="ARBA00022448"/>
    </source>
</evidence>
<dbReference type="EMBL" id="UGQA01000001">
    <property type="protein sequence ID" value="STY95419.1"/>
    <property type="molecule type" value="Genomic_DNA"/>
</dbReference>
<reference evidence="15 16" key="1">
    <citation type="submission" date="2018-06" db="EMBL/GenBank/DDBJ databases">
        <authorList>
            <consortium name="Pathogen Informatics"/>
            <person name="Doyle S."/>
        </authorList>
    </citation>
    <scope>NUCLEOTIDE SEQUENCE [LARGE SCALE GENOMIC DNA]</scope>
    <source>
        <strain evidence="15 16">NCTC11091</strain>
    </source>
</reference>
<dbReference type="InterPro" id="IPR012910">
    <property type="entry name" value="Plug_dom"/>
</dbReference>
<keyword evidence="6" id="KW-0406">Ion transport</keyword>
<dbReference type="AlphaFoldDB" id="A0A378Q3V2"/>
<proteinExistence type="inferred from homology"/>
<dbReference type="Pfam" id="PF00593">
    <property type="entry name" value="TonB_dep_Rec_b-barrel"/>
    <property type="match status" value="1"/>
</dbReference>
<feature type="chain" id="PRO_5016879313" evidence="12">
    <location>
        <begin position="33"/>
        <end position="642"/>
    </location>
</feature>
<evidence type="ECO:0000256" key="7">
    <source>
        <dbReference type="ARBA" id="ARBA00023077"/>
    </source>
</evidence>
<evidence type="ECO:0000256" key="11">
    <source>
        <dbReference type="RuleBase" id="RU003357"/>
    </source>
</evidence>
<evidence type="ECO:0000256" key="1">
    <source>
        <dbReference type="ARBA" id="ARBA00004571"/>
    </source>
</evidence>
<dbReference type="GO" id="GO:0006811">
    <property type="term" value="P:monoatomic ion transport"/>
    <property type="evidence" value="ECO:0007669"/>
    <property type="project" value="UniProtKB-KW"/>
</dbReference>
<comment type="subcellular location">
    <subcellularLocation>
        <location evidence="1 10">Cell outer membrane</location>
        <topology evidence="1 10">Multi-pass membrane protein</topology>
    </subcellularLocation>
</comment>
<feature type="domain" description="TonB-dependent receptor plug" evidence="14">
    <location>
        <begin position="63"/>
        <end position="167"/>
    </location>
</feature>
<dbReference type="InterPro" id="IPR039426">
    <property type="entry name" value="TonB-dep_rcpt-like"/>
</dbReference>
<dbReference type="GO" id="GO:0009279">
    <property type="term" value="C:cell outer membrane"/>
    <property type="evidence" value="ECO:0007669"/>
    <property type="project" value="UniProtKB-SubCell"/>
</dbReference>
<dbReference type="SUPFAM" id="SSF56935">
    <property type="entry name" value="Porins"/>
    <property type="match status" value="1"/>
</dbReference>
<feature type="signal peptide" evidence="12">
    <location>
        <begin position="1"/>
        <end position="32"/>
    </location>
</feature>
<organism evidence="15 16">
    <name type="scientific">Faucicola atlantae</name>
    <dbReference type="NCBI Taxonomy" id="34059"/>
    <lineage>
        <taxon>Bacteria</taxon>
        <taxon>Pseudomonadati</taxon>
        <taxon>Pseudomonadota</taxon>
        <taxon>Gammaproteobacteria</taxon>
        <taxon>Moraxellales</taxon>
        <taxon>Moraxellaceae</taxon>
        <taxon>Faucicola</taxon>
    </lineage>
</organism>
<evidence type="ECO:0000313" key="16">
    <source>
        <dbReference type="Proteomes" id="UP000255193"/>
    </source>
</evidence>
<dbReference type="PANTHER" id="PTHR30069:SF53">
    <property type="entry name" value="COLICIN I RECEPTOR-RELATED"/>
    <property type="match status" value="1"/>
</dbReference>